<feature type="domain" description="N-acetyltransferase" evidence="1">
    <location>
        <begin position="10"/>
        <end position="97"/>
    </location>
</feature>
<dbReference type="PANTHER" id="PTHR31435:SF9">
    <property type="entry name" value="PROTEIN NATD1"/>
    <property type="match status" value="1"/>
</dbReference>
<evidence type="ECO:0000313" key="3">
    <source>
        <dbReference type="Proteomes" id="UP000445582"/>
    </source>
</evidence>
<name>A0A844YIK8_9SPHN</name>
<organism evidence="2 3">
    <name type="scientific">Qipengyuania oceanensis</name>
    <dbReference type="NCBI Taxonomy" id="1463597"/>
    <lineage>
        <taxon>Bacteria</taxon>
        <taxon>Pseudomonadati</taxon>
        <taxon>Pseudomonadota</taxon>
        <taxon>Alphaproteobacteria</taxon>
        <taxon>Sphingomonadales</taxon>
        <taxon>Erythrobacteraceae</taxon>
        <taxon>Qipengyuania</taxon>
    </lineage>
</organism>
<dbReference type="CDD" id="cd04301">
    <property type="entry name" value="NAT_SF"/>
    <property type="match status" value="1"/>
</dbReference>
<keyword evidence="2" id="KW-0808">Transferase</keyword>
<dbReference type="RefSeq" id="WP_160674331.1">
    <property type="nucleotide sequence ID" value="NZ_WTYN01000001.1"/>
</dbReference>
<dbReference type="Pfam" id="PF14542">
    <property type="entry name" value="Acetyltransf_CG"/>
    <property type="match status" value="1"/>
</dbReference>
<sequence length="101" mass="11218">MSDTISITRTNETTHGAYYAEVEGADRKAELTWQARGEARIADHTFTPPEARGKGIAAKLVEALVEDAKSEGFKIVPQCPYVEALFRKHPEWSELRADTPS</sequence>
<protein>
    <submittedName>
        <fullName evidence="2">GNAT family N-acetyltransferase</fullName>
    </submittedName>
</protein>
<gene>
    <name evidence="2" type="ORF">GRI48_09065</name>
</gene>
<dbReference type="EMBL" id="WTYN01000001">
    <property type="protein sequence ID" value="MXO63159.1"/>
    <property type="molecule type" value="Genomic_DNA"/>
</dbReference>
<dbReference type="OrthoDB" id="9800945at2"/>
<reference evidence="2 3" key="1">
    <citation type="submission" date="2019-12" db="EMBL/GenBank/DDBJ databases">
        <title>Genomic-based taxomic classification of the family Erythrobacteraceae.</title>
        <authorList>
            <person name="Xu L."/>
        </authorList>
    </citation>
    <scope>NUCLEOTIDE SEQUENCE [LARGE SCALE GENOMIC DNA]</scope>
    <source>
        <strain evidence="2 3">MCCC 1A09965</strain>
    </source>
</reference>
<accession>A0A844YIK8</accession>
<dbReference type="InterPro" id="IPR031165">
    <property type="entry name" value="GNAT_YJDJ"/>
</dbReference>
<dbReference type="SUPFAM" id="SSF55729">
    <property type="entry name" value="Acyl-CoA N-acyltransferases (Nat)"/>
    <property type="match status" value="1"/>
</dbReference>
<dbReference type="AlphaFoldDB" id="A0A844YIK8"/>
<dbReference type="PROSITE" id="PS51729">
    <property type="entry name" value="GNAT_YJDJ"/>
    <property type="match status" value="1"/>
</dbReference>
<dbReference type="PANTHER" id="PTHR31435">
    <property type="entry name" value="PROTEIN NATD1"/>
    <property type="match status" value="1"/>
</dbReference>
<evidence type="ECO:0000313" key="2">
    <source>
        <dbReference type="EMBL" id="MXO63159.1"/>
    </source>
</evidence>
<dbReference type="Proteomes" id="UP000445582">
    <property type="component" value="Unassembled WGS sequence"/>
</dbReference>
<comment type="caution">
    <text evidence="2">The sequence shown here is derived from an EMBL/GenBank/DDBJ whole genome shotgun (WGS) entry which is preliminary data.</text>
</comment>
<evidence type="ECO:0000259" key="1">
    <source>
        <dbReference type="PROSITE" id="PS51729"/>
    </source>
</evidence>
<dbReference type="InterPro" id="IPR045057">
    <property type="entry name" value="Gcn5-rel_NAT"/>
</dbReference>
<keyword evidence="3" id="KW-1185">Reference proteome</keyword>
<dbReference type="GO" id="GO:0016740">
    <property type="term" value="F:transferase activity"/>
    <property type="evidence" value="ECO:0007669"/>
    <property type="project" value="UniProtKB-KW"/>
</dbReference>
<proteinExistence type="predicted"/>
<dbReference type="Gene3D" id="3.40.630.30">
    <property type="match status" value="1"/>
</dbReference>
<dbReference type="InterPro" id="IPR016181">
    <property type="entry name" value="Acyl_CoA_acyltransferase"/>
</dbReference>